<dbReference type="PANTHER" id="PTHR10953:SF247">
    <property type="entry name" value="SLL6053 PROTEIN"/>
    <property type="match status" value="1"/>
</dbReference>
<dbReference type="InterPro" id="IPR035985">
    <property type="entry name" value="Ubiquitin-activating_enz"/>
</dbReference>
<keyword evidence="2" id="KW-0548">Nucleotidyltransferase</keyword>
<keyword evidence="2" id="KW-0808">Transferase</keyword>
<dbReference type="Gene3D" id="3.40.50.720">
    <property type="entry name" value="NAD(P)-binding Rossmann-like Domain"/>
    <property type="match status" value="1"/>
</dbReference>
<dbReference type="InterPro" id="IPR000594">
    <property type="entry name" value="ThiF_NAD_FAD-bd"/>
</dbReference>
<feature type="domain" description="THIF-type NAD/FAD binding fold" evidence="1">
    <location>
        <begin position="104"/>
        <end position="351"/>
    </location>
</feature>
<evidence type="ECO:0000313" key="2">
    <source>
        <dbReference type="EMBL" id="MDT0604427.1"/>
    </source>
</evidence>
<dbReference type="EMBL" id="JAVRIF010000006">
    <property type="protein sequence ID" value="MDT0604427.1"/>
    <property type="molecule type" value="Genomic_DNA"/>
</dbReference>
<evidence type="ECO:0000259" key="1">
    <source>
        <dbReference type="Pfam" id="PF00899"/>
    </source>
</evidence>
<dbReference type="Proteomes" id="UP001266357">
    <property type="component" value="Unassembled WGS sequence"/>
</dbReference>
<proteinExistence type="predicted"/>
<evidence type="ECO:0000313" key="3">
    <source>
        <dbReference type="Proteomes" id="UP001266357"/>
    </source>
</evidence>
<dbReference type="RefSeq" id="WP_311582496.1">
    <property type="nucleotide sequence ID" value="NZ_JAVRIF010000006.1"/>
</dbReference>
<comment type="caution">
    <text evidence="2">The sequence shown here is derived from an EMBL/GenBank/DDBJ whole genome shotgun (WGS) entry which is preliminary data.</text>
</comment>
<gene>
    <name evidence="2" type="ORF">RM573_12535</name>
</gene>
<organism evidence="2 3">
    <name type="scientific">Thalassotalea castellviae</name>
    <dbReference type="NCBI Taxonomy" id="3075612"/>
    <lineage>
        <taxon>Bacteria</taxon>
        <taxon>Pseudomonadati</taxon>
        <taxon>Pseudomonadota</taxon>
        <taxon>Gammaproteobacteria</taxon>
        <taxon>Alteromonadales</taxon>
        <taxon>Colwelliaceae</taxon>
        <taxon>Thalassotalea</taxon>
    </lineage>
</organism>
<dbReference type="GO" id="GO:0016779">
    <property type="term" value="F:nucleotidyltransferase activity"/>
    <property type="evidence" value="ECO:0007669"/>
    <property type="project" value="UniProtKB-KW"/>
</dbReference>
<dbReference type="PANTHER" id="PTHR10953">
    <property type="entry name" value="UBIQUITIN-ACTIVATING ENZYME E1"/>
    <property type="match status" value="1"/>
</dbReference>
<protein>
    <submittedName>
        <fullName evidence="2">ThiF family adenylyltransferase</fullName>
    </submittedName>
</protein>
<dbReference type="InterPro" id="IPR045886">
    <property type="entry name" value="ThiF/MoeB/HesA"/>
</dbReference>
<reference evidence="2 3" key="1">
    <citation type="submission" date="2023-09" db="EMBL/GenBank/DDBJ databases">
        <authorList>
            <person name="Rey-Velasco X."/>
        </authorList>
    </citation>
    <scope>NUCLEOTIDE SEQUENCE [LARGE SCALE GENOMIC DNA]</scope>
    <source>
        <strain evidence="2 3">W431</strain>
    </source>
</reference>
<name>A0ABU3A4G6_9GAMM</name>
<dbReference type="Pfam" id="PF00899">
    <property type="entry name" value="ThiF"/>
    <property type="match status" value="1"/>
</dbReference>
<sequence length="395" mass="43863">MILERAERDNLSIVKFHCHPSGYEKFSDIDDESDKALFPSIYNWLNNDIPCLSAILLPNDKIVIRHVDDTGKFLPASATVIGDEVVYHSSTQEESVPYEEFEKRNLQTFGSATRNILSNMKVAVIGCSGTGSPVIEQLNRLGVGTLINIDPDVVELKNLNRITNTKISDAHAERYKVDAIADALNAIGLPPRVISISKSIYDPEVIKQIATCDFIFGCVDSAEARVLMSRISNFYLIPYIDIGICLDADGNGGVNNISGKVSYFQPGKSDHLSRKSVLLSTLEAETLKRVSPVEYKNLLDEGYIKGVVENSPAIIPVNTYASSIAVLEFLARIHDYRNEPNSDFAQQTFCLVNNFFEHKKESDFAESKMSDKYEGRGDLPLLLDMPIFSPIQEVA</sequence>
<accession>A0ABU3A4G6</accession>
<keyword evidence="3" id="KW-1185">Reference proteome</keyword>
<dbReference type="SUPFAM" id="SSF69572">
    <property type="entry name" value="Activating enzymes of the ubiquitin-like proteins"/>
    <property type="match status" value="1"/>
</dbReference>